<dbReference type="Proteomes" id="UP000007485">
    <property type="component" value="Chromosome"/>
</dbReference>
<dbReference type="GeneID" id="10287797"/>
<feature type="domain" description="Nucleotidyl transferase" evidence="1">
    <location>
        <begin position="4"/>
        <end position="225"/>
    </location>
</feature>
<dbReference type="InterPro" id="IPR029044">
    <property type="entry name" value="Nucleotide-diphossugar_trans"/>
</dbReference>
<dbReference type="OrthoDB" id="15372at2157"/>
<dbReference type="SUPFAM" id="SSF53448">
    <property type="entry name" value="Nucleotide-diphospho-sugar transferases"/>
    <property type="match status" value="1"/>
</dbReference>
<dbReference type="KEGG" id="vmo:VMUT_0145"/>
<dbReference type="PANTHER" id="PTHR22572">
    <property type="entry name" value="SUGAR-1-PHOSPHATE GUANYL TRANSFERASE"/>
    <property type="match status" value="1"/>
</dbReference>
<dbReference type="Gene3D" id="3.90.550.10">
    <property type="entry name" value="Spore Coat Polysaccharide Biosynthesis Protein SpsA, Chain A"/>
    <property type="match status" value="1"/>
</dbReference>
<accession>F0QSU0</accession>
<dbReference type="eggNOG" id="arCOG00663">
    <property type="taxonomic scope" value="Archaea"/>
</dbReference>
<dbReference type="Pfam" id="PF00483">
    <property type="entry name" value="NTP_transferase"/>
    <property type="match status" value="1"/>
</dbReference>
<protein>
    <submittedName>
        <fullName evidence="2">Nucleotidyl transferase</fullName>
    </submittedName>
</protein>
<reference evidence="2 3" key="1">
    <citation type="journal article" date="2011" name="J. Bacteriol.">
        <title>Complete genome sequence of 'Vulcanisaeta moutnovskia' strain 768-28, a novel member of the hyperthermophilic crenarchaeal genus vulcanisaeta.</title>
        <authorList>
            <person name="Gumerov V.M."/>
            <person name="Mardanov A.V."/>
            <person name="Beletsky A.V."/>
            <person name="Prokofeva M.I."/>
            <person name="Bonch-Osmolovskaya E.A."/>
            <person name="Ravin N.V."/>
            <person name="Skryabin K.G."/>
        </authorList>
    </citation>
    <scope>NUCLEOTIDE SEQUENCE [LARGE SCALE GENOMIC DNA]</scope>
    <source>
        <strain evidence="2 3">768-28</strain>
    </source>
</reference>
<name>F0QSU0_VULM7</name>
<proteinExistence type="predicted"/>
<keyword evidence="2" id="KW-0808">Transferase</keyword>
<dbReference type="HOGENOM" id="CLU_029499_2_2_2"/>
<dbReference type="CDD" id="cd04181">
    <property type="entry name" value="NTP_transferase"/>
    <property type="match status" value="1"/>
</dbReference>
<dbReference type="InterPro" id="IPR050486">
    <property type="entry name" value="Mannose-1P_guanyltransferase"/>
</dbReference>
<evidence type="ECO:0000313" key="2">
    <source>
        <dbReference type="EMBL" id="ADY00361.1"/>
    </source>
</evidence>
<keyword evidence="3" id="KW-1185">Reference proteome</keyword>
<gene>
    <name evidence="2" type="ordered locus">VMUT_0145</name>
</gene>
<sequence length="229" mass="25878">MVRALILAGGFGKRLQPLTLDRPKPLIEIGGKPILQWQIEWLSRQGIKDVVLAVGYLRTKVFEVMGDGSKYSVRLFYSVEEEPLGTGGAIKNAMKFLEDETFIVLNGDIITNLSIRPLIEQLNGNIISTIALVPMRSPYGIVHVDHEGFITEFREKPLLDYLINAGVYAFTKDIFKYLPDKGDIEVTAFPKLAGEKRIRGVIYRDVYWKSVDTVKDVEEVEKIITEVYA</sequence>
<dbReference type="AlphaFoldDB" id="F0QSU0"/>
<dbReference type="EMBL" id="CP002529">
    <property type="protein sequence ID" value="ADY00361.1"/>
    <property type="molecule type" value="Genomic_DNA"/>
</dbReference>
<evidence type="ECO:0000313" key="3">
    <source>
        <dbReference type="Proteomes" id="UP000007485"/>
    </source>
</evidence>
<dbReference type="RefSeq" id="WP_013603525.1">
    <property type="nucleotide sequence ID" value="NC_015151.1"/>
</dbReference>
<evidence type="ECO:0000259" key="1">
    <source>
        <dbReference type="Pfam" id="PF00483"/>
    </source>
</evidence>
<dbReference type="InterPro" id="IPR005835">
    <property type="entry name" value="NTP_transferase_dom"/>
</dbReference>
<organism evidence="2 3">
    <name type="scientific">Vulcanisaeta moutnovskia (strain 768-28)</name>
    <dbReference type="NCBI Taxonomy" id="985053"/>
    <lineage>
        <taxon>Archaea</taxon>
        <taxon>Thermoproteota</taxon>
        <taxon>Thermoprotei</taxon>
        <taxon>Thermoproteales</taxon>
        <taxon>Thermoproteaceae</taxon>
        <taxon>Vulcanisaeta</taxon>
    </lineage>
</organism>
<dbReference type="GO" id="GO:0016740">
    <property type="term" value="F:transferase activity"/>
    <property type="evidence" value="ECO:0007669"/>
    <property type="project" value="UniProtKB-KW"/>
</dbReference>
<dbReference type="STRING" id="985053.VMUT_0145"/>